<organism evidence="1 2">
    <name type="scientific">Araneus ventricosus</name>
    <name type="common">Orbweaver spider</name>
    <name type="synonym">Epeira ventricosa</name>
    <dbReference type="NCBI Taxonomy" id="182803"/>
    <lineage>
        <taxon>Eukaryota</taxon>
        <taxon>Metazoa</taxon>
        <taxon>Ecdysozoa</taxon>
        <taxon>Arthropoda</taxon>
        <taxon>Chelicerata</taxon>
        <taxon>Arachnida</taxon>
        <taxon>Araneae</taxon>
        <taxon>Araneomorphae</taxon>
        <taxon>Entelegynae</taxon>
        <taxon>Araneoidea</taxon>
        <taxon>Araneidae</taxon>
        <taxon>Araneus</taxon>
    </lineage>
</organism>
<dbReference type="AlphaFoldDB" id="A0A4Y2PGY5"/>
<protein>
    <submittedName>
        <fullName evidence="1">Uncharacterized protein</fullName>
    </submittedName>
</protein>
<proteinExistence type="predicted"/>
<reference evidence="1 2" key="1">
    <citation type="journal article" date="2019" name="Sci. Rep.">
        <title>Orb-weaving spider Araneus ventricosus genome elucidates the spidroin gene catalogue.</title>
        <authorList>
            <person name="Kono N."/>
            <person name="Nakamura H."/>
            <person name="Ohtoshi R."/>
            <person name="Moran D.A.P."/>
            <person name="Shinohara A."/>
            <person name="Yoshida Y."/>
            <person name="Fujiwara M."/>
            <person name="Mori M."/>
            <person name="Tomita M."/>
            <person name="Arakawa K."/>
        </authorList>
    </citation>
    <scope>NUCLEOTIDE SEQUENCE [LARGE SCALE GENOMIC DNA]</scope>
</reference>
<accession>A0A4Y2PGY5</accession>
<evidence type="ECO:0000313" key="1">
    <source>
        <dbReference type="EMBL" id="GBN51245.1"/>
    </source>
</evidence>
<dbReference type="Proteomes" id="UP000499080">
    <property type="component" value="Unassembled WGS sequence"/>
</dbReference>
<evidence type="ECO:0000313" key="2">
    <source>
        <dbReference type="Proteomes" id="UP000499080"/>
    </source>
</evidence>
<name>A0A4Y2PGY5_ARAVE</name>
<dbReference type="EMBL" id="BGPR01011418">
    <property type="protein sequence ID" value="GBN51245.1"/>
    <property type="molecule type" value="Genomic_DNA"/>
</dbReference>
<keyword evidence="2" id="KW-1185">Reference proteome</keyword>
<gene>
    <name evidence="1" type="ORF">AVEN_8938_1</name>
</gene>
<sequence>MRGQYAQAANKHMMKIGSSVDYVKSGGMRNVPVTKAVEHLHATTAKFSGCVLLASRPPYSFPPHGRVSISIGTMAGATNRNSLLNESCSAAHLVGGIEERSALILVDDLRNDAYLWLFKLCPLAGTSD</sequence>
<comment type="caution">
    <text evidence="1">The sequence shown here is derived from an EMBL/GenBank/DDBJ whole genome shotgun (WGS) entry which is preliminary data.</text>
</comment>